<dbReference type="InterPro" id="IPR018503">
    <property type="entry name" value="Tetraspanin_CS"/>
</dbReference>
<feature type="transmembrane region" description="Helical" evidence="6">
    <location>
        <begin position="89"/>
        <end position="113"/>
    </location>
</feature>
<reference evidence="7" key="2">
    <citation type="submission" date="2025-08" db="UniProtKB">
        <authorList>
            <consortium name="Ensembl"/>
        </authorList>
    </citation>
    <scope>IDENTIFICATION</scope>
</reference>
<keyword evidence="3 6" id="KW-0812">Transmembrane</keyword>
<dbReference type="InterPro" id="IPR018499">
    <property type="entry name" value="Tetraspanin/Peripherin"/>
</dbReference>
<evidence type="ECO:0000256" key="3">
    <source>
        <dbReference type="ARBA" id="ARBA00022692"/>
    </source>
</evidence>
<dbReference type="PANTHER" id="PTHR19282">
    <property type="entry name" value="TETRASPANIN"/>
    <property type="match status" value="1"/>
</dbReference>
<evidence type="ECO:0000256" key="1">
    <source>
        <dbReference type="ARBA" id="ARBA00004141"/>
    </source>
</evidence>
<keyword evidence="8" id="KW-1185">Reference proteome</keyword>
<evidence type="ECO:0000256" key="2">
    <source>
        <dbReference type="ARBA" id="ARBA00006840"/>
    </source>
</evidence>
<keyword evidence="5 6" id="KW-0472">Membrane</keyword>
<keyword evidence="4 6" id="KW-1133">Transmembrane helix</keyword>
<accession>A0AAY4A3H1</accession>
<dbReference type="Gene3D" id="1.10.1450.10">
    <property type="entry name" value="Tetraspanin"/>
    <property type="match status" value="1"/>
</dbReference>
<name>A0AAY4A3H1_9TELE</name>
<dbReference type="RefSeq" id="XP_028828322.1">
    <property type="nucleotide sequence ID" value="XM_028972489.1"/>
</dbReference>
<feature type="transmembrane region" description="Helical" evidence="6">
    <location>
        <begin position="12"/>
        <end position="34"/>
    </location>
</feature>
<sequence>MCCSGLLKIIMFIFNGIIFVAGAAILGLGIWVAVDSSSLLGFLDHIEGAPPELAQLANVGYLLIGVGGVLVLMGFLGCCGAVRESRCMLLTFFIIVLIIFLAEVAGAVVILVFQPVFNKLLEDIGEKVVQSIGTSYGEDQGFTDLWNSTMDQLNCCGYYNYTDFSGSPFVTDYKAYPVQCCSAGDSWCSVDSAKLSDVEGCFPRLVRLLEDNAGIVGGVALGICAIEIAAMIVSMTLYKKAK</sequence>
<dbReference type="InterPro" id="IPR000301">
    <property type="entry name" value="Tetraspanin_animals"/>
</dbReference>
<reference evidence="7 8" key="1">
    <citation type="submission" date="2020-06" db="EMBL/GenBank/DDBJ databases">
        <authorList>
            <consortium name="Wellcome Sanger Institute Data Sharing"/>
        </authorList>
    </citation>
    <scope>NUCLEOTIDE SEQUENCE [LARGE SCALE GENOMIC DNA]</scope>
</reference>
<dbReference type="Ensembl" id="ENSDCDT00010002569.1">
    <property type="protein sequence ID" value="ENSDCDP00010002470.1"/>
    <property type="gene ID" value="ENSDCDG00010001206.1"/>
</dbReference>
<feature type="transmembrane region" description="Helical" evidence="6">
    <location>
        <begin position="213"/>
        <end position="238"/>
    </location>
</feature>
<dbReference type="CDD" id="cd03156">
    <property type="entry name" value="uroplakin_I_like_LEL"/>
    <property type="match status" value="1"/>
</dbReference>
<evidence type="ECO:0000256" key="5">
    <source>
        <dbReference type="ARBA" id="ARBA00023136"/>
    </source>
</evidence>
<organism evidence="7 8">
    <name type="scientific">Denticeps clupeoides</name>
    <name type="common">denticle herring</name>
    <dbReference type="NCBI Taxonomy" id="299321"/>
    <lineage>
        <taxon>Eukaryota</taxon>
        <taxon>Metazoa</taxon>
        <taxon>Chordata</taxon>
        <taxon>Craniata</taxon>
        <taxon>Vertebrata</taxon>
        <taxon>Euteleostomi</taxon>
        <taxon>Actinopterygii</taxon>
        <taxon>Neopterygii</taxon>
        <taxon>Teleostei</taxon>
        <taxon>Clupei</taxon>
        <taxon>Clupeiformes</taxon>
        <taxon>Denticipitoidei</taxon>
        <taxon>Denticipitidae</taxon>
        <taxon>Denticeps</taxon>
    </lineage>
</organism>
<dbReference type="PROSITE" id="PS00421">
    <property type="entry name" value="TM4_1"/>
    <property type="match status" value="1"/>
</dbReference>
<evidence type="ECO:0000256" key="4">
    <source>
        <dbReference type="ARBA" id="ARBA00022989"/>
    </source>
</evidence>
<dbReference type="PRINTS" id="PR00259">
    <property type="entry name" value="TMFOUR"/>
</dbReference>
<comment type="subcellular location">
    <subcellularLocation>
        <location evidence="1 6">Membrane</location>
        <topology evidence="1 6">Multi-pass membrane protein</topology>
    </subcellularLocation>
</comment>
<dbReference type="GeneTree" id="ENSGT00940000164506"/>
<evidence type="ECO:0000256" key="6">
    <source>
        <dbReference type="RuleBase" id="RU361218"/>
    </source>
</evidence>
<dbReference type="Proteomes" id="UP000694580">
    <property type="component" value="Chromosome 3"/>
</dbReference>
<proteinExistence type="inferred from homology"/>
<dbReference type="PIRSF" id="PIRSF002419">
    <property type="entry name" value="Tetraspanin"/>
    <property type="match status" value="1"/>
</dbReference>
<dbReference type="Pfam" id="PF00335">
    <property type="entry name" value="Tetraspanin"/>
    <property type="match status" value="1"/>
</dbReference>
<reference evidence="7" key="3">
    <citation type="submission" date="2025-09" db="UniProtKB">
        <authorList>
            <consortium name="Ensembl"/>
        </authorList>
    </citation>
    <scope>IDENTIFICATION</scope>
</reference>
<dbReference type="SUPFAM" id="SSF48652">
    <property type="entry name" value="Tetraspanin"/>
    <property type="match status" value="1"/>
</dbReference>
<dbReference type="InterPro" id="IPR008952">
    <property type="entry name" value="Tetraspanin_EC2_sf"/>
</dbReference>
<gene>
    <name evidence="7" type="primary">tspan34a</name>
</gene>
<dbReference type="AlphaFoldDB" id="A0AAY4A3H1"/>
<feature type="transmembrane region" description="Helical" evidence="6">
    <location>
        <begin position="59"/>
        <end position="82"/>
    </location>
</feature>
<comment type="similarity">
    <text evidence="2 6">Belongs to the tetraspanin (TM4SF) family.</text>
</comment>
<evidence type="ECO:0000313" key="8">
    <source>
        <dbReference type="Proteomes" id="UP000694580"/>
    </source>
</evidence>
<dbReference type="GeneID" id="114785852"/>
<protein>
    <recommendedName>
        <fullName evidence="6">Tetraspanin</fullName>
    </recommendedName>
</protein>
<dbReference type="GO" id="GO:0005886">
    <property type="term" value="C:plasma membrane"/>
    <property type="evidence" value="ECO:0007669"/>
    <property type="project" value="TreeGrafter"/>
</dbReference>
<dbReference type="PANTHER" id="PTHR19282:SF561">
    <property type="entry name" value="TETRASPANIN"/>
    <property type="match status" value="1"/>
</dbReference>
<evidence type="ECO:0000313" key="7">
    <source>
        <dbReference type="Ensembl" id="ENSDCDP00010002470.1"/>
    </source>
</evidence>